<sequence>MAASPAAIKRREDPGAFKSLSKISRNTNEASGLTQAKISEICPQFRILVVGKCGSGKSSLVNSVFGITDATVSHIEPGVAEINHEISSSGGKPQFLLHDSLGFEYCEDNTVEIVQKFLRRRSQEPLIKDRVHAIWLCISIPIANGRLIETSVEEFLKQDVQKELEQIPIIVVLTKYDRLVAAERLAMKHNGQETSFELAEKRAQQRLQKECVKPLENLAGRGILYVAASTQYDNTLNELAGTTFSEAQECVAKAIIAG</sequence>
<dbReference type="Gene3D" id="3.40.50.300">
    <property type="entry name" value="P-loop containing nucleotide triphosphate hydrolases"/>
    <property type="match status" value="1"/>
</dbReference>
<dbReference type="Proteomes" id="UP000807353">
    <property type="component" value="Unassembled WGS sequence"/>
</dbReference>
<dbReference type="CDD" id="cd00882">
    <property type="entry name" value="Ras_like_GTPase"/>
    <property type="match status" value="1"/>
</dbReference>
<gene>
    <name evidence="2" type="ORF">BDZ94DRAFT_862602</name>
</gene>
<organism evidence="2 3">
    <name type="scientific">Collybia nuda</name>
    <dbReference type="NCBI Taxonomy" id="64659"/>
    <lineage>
        <taxon>Eukaryota</taxon>
        <taxon>Fungi</taxon>
        <taxon>Dikarya</taxon>
        <taxon>Basidiomycota</taxon>
        <taxon>Agaricomycotina</taxon>
        <taxon>Agaricomycetes</taxon>
        <taxon>Agaricomycetidae</taxon>
        <taxon>Agaricales</taxon>
        <taxon>Tricholomatineae</taxon>
        <taxon>Clitocybaceae</taxon>
        <taxon>Collybia</taxon>
    </lineage>
</organism>
<feature type="domain" description="G" evidence="1">
    <location>
        <begin position="46"/>
        <end position="175"/>
    </location>
</feature>
<dbReference type="InterPro" id="IPR006073">
    <property type="entry name" value="GTP-bd"/>
</dbReference>
<proteinExistence type="predicted"/>
<evidence type="ECO:0000313" key="2">
    <source>
        <dbReference type="EMBL" id="KAF9460943.1"/>
    </source>
</evidence>
<dbReference type="SUPFAM" id="SSF52540">
    <property type="entry name" value="P-loop containing nucleoside triphosphate hydrolases"/>
    <property type="match status" value="1"/>
</dbReference>
<evidence type="ECO:0000313" key="3">
    <source>
        <dbReference type="Proteomes" id="UP000807353"/>
    </source>
</evidence>
<accession>A0A9P6CHI6</accession>
<reference evidence="2" key="1">
    <citation type="submission" date="2020-11" db="EMBL/GenBank/DDBJ databases">
        <authorList>
            <consortium name="DOE Joint Genome Institute"/>
            <person name="Ahrendt S."/>
            <person name="Riley R."/>
            <person name="Andreopoulos W."/>
            <person name="Labutti K."/>
            <person name="Pangilinan J."/>
            <person name="Ruiz-Duenas F.J."/>
            <person name="Barrasa J.M."/>
            <person name="Sanchez-Garcia M."/>
            <person name="Camarero S."/>
            <person name="Miyauchi S."/>
            <person name="Serrano A."/>
            <person name="Linde D."/>
            <person name="Babiker R."/>
            <person name="Drula E."/>
            <person name="Ayuso-Fernandez I."/>
            <person name="Pacheco R."/>
            <person name="Padilla G."/>
            <person name="Ferreira P."/>
            <person name="Barriuso J."/>
            <person name="Kellner H."/>
            <person name="Castanera R."/>
            <person name="Alfaro M."/>
            <person name="Ramirez L."/>
            <person name="Pisabarro A.G."/>
            <person name="Kuo A."/>
            <person name="Tritt A."/>
            <person name="Lipzen A."/>
            <person name="He G."/>
            <person name="Yan M."/>
            <person name="Ng V."/>
            <person name="Cullen D."/>
            <person name="Martin F."/>
            <person name="Rosso M.-N."/>
            <person name="Henrissat B."/>
            <person name="Hibbett D."/>
            <person name="Martinez A.T."/>
            <person name="Grigoriev I.V."/>
        </authorList>
    </citation>
    <scope>NUCLEOTIDE SEQUENCE</scope>
    <source>
        <strain evidence="2">CBS 247.69</strain>
    </source>
</reference>
<evidence type="ECO:0000259" key="1">
    <source>
        <dbReference type="Pfam" id="PF01926"/>
    </source>
</evidence>
<protein>
    <recommendedName>
        <fullName evidence="1">G domain-containing protein</fullName>
    </recommendedName>
</protein>
<comment type="caution">
    <text evidence="2">The sequence shown here is derived from an EMBL/GenBank/DDBJ whole genome shotgun (WGS) entry which is preliminary data.</text>
</comment>
<dbReference type="EMBL" id="MU150291">
    <property type="protein sequence ID" value="KAF9460943.1"/>
    <property type="molecule type" value="Genomic_DNA"/>
</dbReference>
<dbReference type="AlphaFoldDB" id="A0A9P6CHI6"/>
<dbReference type="GO" id="GO:0005525">
    <property type="term" value="F:GTP binding"/>
    <property type="evidence" value="ECO:0007669"/>
    <property type="project" value="InterPro"/>
</dbReference>
<dbReference type="InterPro" id="IPR027417">
    <property type="entry name" value="P-loop_NTPase"/>
</dbReference>
<keyword evidence="3" id="KW-1185">Reference proteome</keyword>
<dbReference type="Pfam" id="PF01926">
    <property type="entry name" value="MMR_HSR1"/>
    <property type="match status" value="1"/>
</dbReference>
<name>A0A9P6CHI6_9AGAR</name>
<dbReference type="OrthoDB" id="391988at2759"/>